<evidence type="ECO:0000256" key="1">
    <source>
        <dbReference type="ARBA" id="ARBA00001579"/>
    </source>
</evidence>
<comment type="cofactor">
    <cofactor evidence="2 9">
        <name>pyridoxal 5'-phosphate</name>
        <dbReference type="ChEBI" id="CHEBI:597326"/>
    </cofactor>
</comment>
<name>A0A1H8RKA8_9BACI</name>
<dbReference type="GO" id="GO:0030170">
    <property type="term" value="F:pyridoxal phosphate binding"/>
    <property type="evidence" value="ECO:0007669"/>
    <property type="project" value="InterPro"/>
</dbReference>
<dbReference type="NCBIfam" id="TIGR00713">
    <property type="entry name" value="hemL"/>
    <property type="match status" value="1"/>
</dbReference>
<comment type="pathway">
    <text evidence="3">Porphyrin-containing compound metabolism; protoporphyrin-IX biosynthesis; 5-aminolevulinate from L-glutamyl-tRNA(Glu): step 2/2.</text>
</comment>
<keyword evidence="8 9" id="KW-0627">Porphyrin biosynthesis</keyword>
<comment type="subcellular location">
    <subcellularLocation>
        <location evidence="9">Cytoplasm</location>
    </subcellularLocation>
</comment>
<dbReference type="NCBIfam" id="NF009055">
    <property type="entry name" value="PRK12389.1"/>
    <property type="match status" value="1"/>
</dbReference>
<dbReference type="RefSeq" id="WP_091499301.1">
    <property type="nucleotide sequence ID" value="NZ_FODJ01000010.1"/>
</dbReference>
<keyword evidence="11" id="KW-1185">Reference proteome</keyword>
<dbReference type="AlphaFoldDB" id="A0A1H8RKA8"/>
<dbReference type="InterPro" id="IPR004639">
    <property type="entry name" value="4pyrrol_synth_GluAld_NH2Trfase"/>
</dbReference>
<evidence type="ECO:0000256" key="4">
    <source>
        <dbReference type="ARBA" id="ARBA00008981"/>
    </source>
</evidence>
<dbReference type="HAMAP" id="MF_00375">
    <property type="entry name" value="HemL_aminotrans_3"/>
    <property type="match status" value="1"/>
</dbReference>
<dbReference type="PANTHER" id="PTHR43713">
    <property type="entry name" value="GLUTAMATE-1-SEMIALDEHYDE 2,1-AMINOMUTASE"/>
    <property type="match status" value="1"/>
</dbReference>
<keyword evidence="5 9" id="KW-0963">Cytoplasm</keyword>
<organism evidence="10 11">
    <name type="scientific">Amphibacillus marinus</name>
    <dbReference type="NCBI Taxonomy" id="872970"/>
    <lineage>
        <taxon>Bacteria</taxon>
        <taxon>Bacillati</taxon>
        <taxon>Bacillota</taxon>
        <taxon>Bacilli</taxon>
        <taxon>Bacillales</taxon>
        <taxon>Bacillaceae</taxon>
        <taxon>Amphibacillus</taxon>
    </lineage>
</organism>
<gene>
    <name evidence="9" type="primary">hemL</name>
    <name evidence="10" type="ORF">SAMN04488134_110120</name>
</gene>
<evidence type="ECO:0000256" key="3">
    <source>
        <dbReference type="ARBA" id="ARBA00004819"/>
    </source>
</evidence>
<dbReference type="InterPro" id="IPR015424">
    <property type="entry name" value="PyrdxlP-dep_Trfase"/>
</dbReference>
<dbReference type="GO" id="GO:0042286">
    <property type="term" value="F:glutamate-1-semialdehyde 2,1-aminomutase activity"/>
    <property type="evidence" value="ECO:0007669"/>
    <property type="project" value="UniProtKB-UniRule"/>
</dbReference>
<dbReference type="SUPFAM" id="SSF53383">
    <property type="entry name" value="PLP-dependent transferases"/>
    <property type="match status" value="1"/>
</dbReference>
<proteinExistence type="inferred from homology"/>
<dbReference type="GO" id="GO:0005737">
    <property type="term" value="C:cytoplasm"/>
    <property type="evidence" value="ECO:0007669"/>
    <property type="project" value="UniProtKB-SubCell"/>
</dbReference>
<feature type="modified residue" description="N6-(pyridoxal phosphate)lysine" evidence="9">
    <location>
        <position position="268"/>
    </location>
</feature>
<dbReference type="Gene3D" id="3.90.1150.10">
    <property type="entry name" value="Aspartate Aminotransferase, domain 1"/>
    <property type="match status" value="1"/>
</dbReference>
<dbReference type="OrthoDB" id="9807885at2"/>
<evidence type="ECO:0000256" key="7">
    <source>
        <dbReference type="ARBA" id="ARBA00023235"/>
    </source>
</evidence>
<dbReference type="Pfam" id="PF00202">
    <property type="entry name" value="Aminotran_3"/>
    <property type="match status" value="1"/>
</dbReference>
<dbReference type="InterPro" id="IPR005814">
    <property type="entry name" value="Aminotrans_3"/>
</dbReference>
<dbReference type="Gene3D" id="3.40.640.10">
    <property type="entry name" value="Type I PLP-dependent aspartate aminotransferase-like (Major domain)"/>
    <property type="match status" value="1"/>
</dbReference>
<dbReference type="GO" id="GO:0006782">
    <property type="term" value="P:protoporphyrinogen IX biosynthetic process"/>
    <property type="evidence" value="ECO:0007669"/>
    <property type="project" value="UniProtKB-UniRule"/>
</dbReference>
<dbReference type="NCBIfam" id="NF000818">
    <property type="entry name" value="PRK00062.1"/>
    <property type="match status" value="1"/>
</dbReference>
<evidence type="ECO:0000256" key="6">
    <source>
        <dbReference type="ARBA" id="ARBA00022898"/>
    </source>
</evidence>
<keyword evidence="7 9" id="KW-0413">Isomerase</keyword>
<accession>A0A1H8RKA8</accession>
<evidence type="ECO:0000313" key="11">
    <source>
        <dbReference type="Proteomes" id="UP000199300"/>
    </source>
</evidence>
<dbReference type="STRING" id="872970.SAMN04488134_110120"/>
<dbReference type="FunFam" id="3.40.640.10:FF:000021">
    <property type="entry name" value="Glutamate-1-semialdehyde 2,1-aminomutase"/>
    <property type="match status" value="1"/>
</dbReference>
<dbReference type="UniPathway" id="UPA00251">
    <property type="reaction ID" value="UER00317"/>
</dbReference>
<reference evidence="10 11" key="1">
    <citation type="submission" date="2016-10" db="EMBL/GenBank/DDBJ databases">
        <authorList>
            <person name="de Groot N.N."/>
        </authorList>
    </citation>
    <scope>NUCLEOTIDE SEQUENCE [LARGE SCALE GENOMIC DNA]</scope>
    <source>
        <strain evidence="10 11">CGMCC 1.10434</strain>
    </source>
</reference>
<dbReference type="PANTHER" id="PTHR43713:SF1">
    <property type="entry name" value="GLUTAMATE-1-SEMIALDEHYDE 2,1-AMINOMUTASE 2"/>
    <property type="match status" value="1"/>
</dbReference>
<dbReference type="InterPro" id="IPR015422">
    <property type="entry name" value="PyrdxlP-dep_Trfase_small"/>
</dbReference>
<comment type="similarity">
    <text evidence="4 9">Belongs to the class-III pyridoxal-phosphate-dependent aminotransferase family. HemL subfamily.</text>
</comment>
<sequence>MDVSQSIVLHNEAQEHIVGGVNSPSRAYKGVGGGTPIYMKRGSGPYFWDVDDNKYIDYLAAYGPIITGHAHPYITKAIQTAAENGVLFGTPTELENTFAKMLKQAIPSLEKVRFVNSGTEAVMTTIRVARAYTGREKIIKFAGCYHGHSDIVLVQAGSGPSTLGNPDSAGVTVGTAKEVITVPFNDISAYEEALAIWGDQVAAVLVEPIVGNFGIVEPKEQFLAEVNRLTHEAGALVIYDEVITAFRFTYGSAQQLYGIEPDLTALGKVIGGGLPIGAYGGRIDIMEQVAPLGPAYQAGTMAGNPLSMSSGIACLELLQNPDVYQKLDQLGAQLEKGILTAAQAHGIEVTVNRLKGALTVYFTNKNIENFADAQETDSEKFGQFFHLMLSKGINLAPSKYEAWFLTITHSEQDIEQTIQAASYAFKKMAEKAKE</sequence>
<dbReference type="InterPro" id="IPR015421">
    <property type="entry name" value="PyrdxlP-dep_Trfase_major"/>
</dbReference>
<evidence type="ECO:0000313" key="10">
    <source>
        <dbReference type="EMBL" id="SEO66830.1"/>
    </source>
</evidence>
<evidence type="ECO:0000256" key="2">
    <source>
        <dbReference type="ARBA" id="ARBA00001933"/>
    </source>
</evidence>
<dbReference type="EC" id="5.4.3.8" evidence="9"/>
<keyword evidence="6 9" id="KW-0663">Pyridoxal phosphate</keyword>
<comment type="catalytic activity">
    <reaction evidence="1 9">
        <text>(S)-4-amino-5-oxopentanoate = 5-aminolevulinate</text>
        <dbReference type="Rhea" id="RHEA:14265"/>
        <dbReference type="ChEBI" id="CHEBI:57501"/>
        <dbReference type="ChEBI" id="CHEBI:356416"/>
        <dbReference type="EC" id="5.4.3.8"/>
    </reaction>
</comment>
<dbReference type="CDD" id="cd00610">
    <property type="entry name" value="OAT_like"/>
    <property type="match status" value="1"/>
</dbReference>
<dbReference type="EMBL" id="FODJ01000010">
    <property type="protein sequence ID" value="SEO66830.1"/>
    <property type="molecule type" value="Genomic_DNA"/>
</dbReference>
<dbReference type="Proteomes" id="UP000199300">
    <property type="component" value="Unassembled WGS sequence"/>
</dbReference>
<comment type="subunit">
    <text evidence="9">Homodimer.</text>
</comment>
<evidence type="ECO:0000256" key="8">
    <source>
        <dbReference type="ARBA" id="ARBA00023244"/>
    </source>
</evidence>
<dbReference type="GO" id="GO:0008483">
    <property type="term" value="F:transaminase activity"/>
    <property type="evidence" value="ECO:0007669"/>
    <property type="project" value="InterPro"/>
</dbReference>
<evidence type="ECO:0000256" key="5">
    <source>
        <dbReference type="ARBA" id="ARBA00022490"/>
    </source>
</evidence>
<protein>
    <recommendedName>
        <fullName evidence="9">Glutamate-1-semialdehyde 2,1-aminomutase</fullName>
        <shortName evidence="9">GSA</shortName>
        <ecNumber evidence="9">5.4.3.8</ecNumber>
    </recommendedName>
    <alternativeName>
        <fullName evidence="9">Glutamate-1-semialdehyde aminotransferase</fullName>
        <shortName evidence="9">GSA-AT</shortName>
    </alternativeName>
</protein>
<evidence type="ECO:0000256" key="9">
    <source>
        <dbReference type="HAMAP-Rule" id="MF_00375"/>
    </source>
</evidence>